<dbReference type="Proteomes" id="UP000016922">
    <property type="component" value="Unassembled WGS sequence"/>
</dbReference>
<accession>S3CHA4</accession>
<dbReference type="RefSeq" id="XP_008088767.1">
    <property type="nucleotide sequence ID" value="XM_008090576.1"/>
</dbReference>
<dbReference type="GeneID" id="19467580"/>
<dbReference type="STRING" id="1116229.S3CHA4"/>
<dbReference type="AlphaFoldDB" id="S3CHA4"/>
<reference evidence="1 2" key="1">
    <citation type="journal article" date="2013" name="BMC Genomics">
        <title>Genomics-driven discovery of the pneumocandin biosynthetic gene cluster in the fungus Glarea lozoyensis.</title>
        <authorList>
            <person name="Chen L."/>
            <person name="Yue Q."/>
            <person name="Zhang X."/>
            <person name="Xiang M."/>
            <person name="Wang C."/>
            <person name="Li S."/>
            <person name="Che Y."/>
            <person name="Ortiz-Lopez F.J."/>
            <person name="Bills G.F."/>
            <person name="Liu X."/>
            <person name="An Z."/>
        </authorList>
    </citation>
    <scope>NUCLEOTIDE SEQUENCE [LARGE SCALE GENOMIC DNA]</scope>
    <source>
        <strain evidence="2">ATCC 20868 / MF5171</strain>
    </source>
</reference>
<dbReference type="KEGG" id="glz:GLAREA_08532"/>
<proteinExistence type="predicted"/>
<name>S3CHA4_GLAL2</name>
<dbReference type="eggNOG" id="ENOG502STH4">
    <property type="taxonomic scope" value="Eukaryota"/>
</dbReference>
<dbReference type="CDD" id="cd18186">
    <property type="entry name" value="BTB_POZ_ZBTB_KLHL-like"/>
    <property type="match status" value="1"/>
</dbReference>
<dbReference type="Gene3D" id="3.30.710.10">
    <property type="entry name" value="Potassium Channel Kv1.1, Chain A"/>
    <property type="match status" value="1"/>
</dbReference>
<dbReference type="PANTHER" id="PTHR47843:SF2">
    <property type="entry name" value="BTB DOMAIN-CONTAINING PROTEIN"/>
    <property type="match status" value="1"/>
</dbReference>
<gene>
    <name evidence="1" type="ORF">GLAREA_08532</name>
</gene>
<sequence>MSEPATKKRKIFNFESFSAPLKIIVGKTKQEFYVKKDLVCEGSKFFRAACKEHWESGTNNLVTLDEDDPGIFAIFVVWLLTGEINSCEYLIQKPTSDPRPLVPAITSFAQRKIAQEKKIMHIDNQLHQLFECYYLDDSIQAQSFQNYIMDRILQKGKARLDVRKAYRNKQKPLPLPSGPDELSEIYQKTTAGSCLRKFLVEYRLCDGSEINAEDIEQFIRLNCHEYVSEILAASTKYYNMRKKALSFYEQDCCHFHVHESIEVMKSQPTIVLPDDL</sequence>
<dbReference type="OrthoDB" id="3554209at2759"/>
<evidence type="ECO:0000313" key="2">
    <source>
        <dbReference type="Proteomes" id="UP000016922"/>
    </source>
</evidence>
<dbReference type="SUPFAM" id="SSF54695">
    <property type="entry name" value="POZ domain"/>
    <property type="match status" value="1"/>
</dbReference>
<dbReference type="HOGENOM" id="CLU_1008489_0_0_1"/>
<evidence type="ECO:0008006" key="3">
    <source>
        <dbReference type="Google" id="ProtNLM"/>
    </source>
</evidence>
<organism evidence="1 2">
    <name type="scientific">Glarea lozoyensis (strain ATCC 20868 / MF5171)</name>
    <dbReference type="NCBI Taxonomy" id="1116229"/>
    <lineage>
        <taxon>Eukaryota</taxon>
        <taxon>Fungi</taxon>
        <taxon>Dikarya</taxon>
        <taxon>Ascomycota</taxon>
        <taxon>Pezizomycotina</taxon>
        <taxon>Leotiomycetes</taxon>
        <taxon>Helotiales</taxon>
        <taxon>Helotiaceae</taxon>
        <taxon>Glarea</taxon>
    </lineage>
</organism>
<protein>
    <recommendedName>
        <fullName evidence="3">BTB domain-containing protein</fullName>
    </recommendedName>
</protein>
<evidence type="ECO:0000313" key="1">
    <source>
        <dbReference type="EMBL" id="EPE24679.1"/>
    </source>
</evidence>
<dbReference type="InterPro" id="IPR011333">
    <property type="entry name" value="SKP1/BTB/POZ_sf"/>
</dbReference>
<dbReference type="PANTHER" id="PTHR47843">
    <property type="entry name" value="BTB DOMAIN-CONTAINING PROTEIN-RELATED"/>
    <property type="match status" value="1"/>
</dbReference>
<dbReference type="EMBL" id="KE145373">
    <property type="protein sequence ID" value="EPE24679.1"/>
    <property type="molecule type" value="Genomic_DNA"/>
</dbReference>
<keyword evidence="2" id="KW-1185">Reference proteome</keyword>